<protein>
    <submittedName>
        <fullName evidence="2">Histidine phosphatase family protein</fullName>
    </submittedName>
</protein>
<evidence type="ECO:0000313" key="2">
    <source>
        <dbReference type="EMBL" id="MBL6445859.1"/>
    </source>
</evidence>
<dbReference type="SMART" id="SM00855">
    <property type="entry name" value="PGAM"/>
    <property type="match status" value="1"/>
</dbReference>
<sequence>MTKKLFLARHAKASDKQPGQNDIDRELNSIGLQNSTRMGINFSNKGIQFDIIVSSPAARAQATSSLIAEQLKYDTSKIHLNPEIYEASTRTLLQVINQLKDEWNTVLLVGHNPAISYLAEYLTKSEIGDMTTCGVVCIEFELDQWNMISEGTGKMVSYEYPDLLNF</sequence>
<comment type="caution">
    <text evidence="2">The sequence shown here is derived from an EMBL/GenBank/DDBJ whole genome shotgun (WGS) entry which is preliminary data.</text>
</comment>
<evidence type="ECO:0000256" key="1">
    <source>
        <dbReference type="ARBA" id="ARBA00022801"/>
    </source>
</evidence>
<dbReference type="PANTHER" id="PTHR20935:SF1">
    <property type="entry name" value="SLL1549 PROTEIN"/>
    <property type="match status" value="1"/>
</dbReference>
<dbReference type="PANTHER" id="PTHR20935">
    <property type="entry name" value="PHOSPHOGLYCERATE MUTASE-RELATED"/>
    <property type="match status" value="1"/>
</dbReference>
<name>A0A937FTY3_9BACT</name>
<reference evidence="2" key="1">
    <citation type="submission" date="2021-01" db="EMBL/GenBank/DDBJ databases">
        <title>Fulvivirga kasyanovii gen. nov., sp nov., a novel member of the phylum Bacteroidetes isolated from seawater in a mussel farm.</title>
        <authorList>
            <person name="Zhao L.-H."/>
            <person name="Wang Z.-J."/>
        </authorList>
    </citation>
    <scope>NUCLEOTIDE SEQUENCE</scope>
    <source>
        <strain evidence="2">29W222</strain>
    </source>
</reference>
<organism evidence="2 3">
    <name type="scientific">Fulvivirga marina</name>
    <dbReference type="NCBI Taxonomy" id="2494733"/>
    <lineage>
        <taxon>Bacteria</taxon>
        <taxon>Pseudomonadati</taxon>
        <taxon>Bacteroidota</taxon>
        <taxon>Cytophagia</taxon>
        <taxon>Cytophagales</taxon>
        <taxon>Fulvivirgaceae</taxon>
        <taxon>Fulvivirga</taxon>
    </lineage>
</organism>
<proteinExistence type="predicted"/>
<accession>A0A937FTY3</accession>
<dbReference type="Proteomes" id="UP000614216">
    <property type="component" value="Unassembled WGS sequence"/>
</dbReference>
<evidence type="ECO:0000313" key="3">
    <source>
        <dbReference type="Proteomes" id="UP000614216"/>
    </source>
</evidence>
<keyword evidence="3" id="KW-1185">Reference proteome</keyword>
<dbReference type="EMBL" id="JAEUGD010000019">
    <property type="protein sequence ID" value="MBL6445859.1"/>
    <property type="molecule type" value="Genomic_DNA"/>
</dbReference>
<dbReference type="SUPFAM" id="SSF53254">
    <property type="entry name" value="Phosphoglycerate mutase-like"/>
    <property type="match status" value="1"/>
</dbReference>
<dbReference type="AlphaFoldDB" id="A0A937FTY3"/>
<dbReference type="Gene3D" id="3.40.50.1240">
    <property type="entry name" value="Phosphoglycerate mutase-like"/>
    <property type="match status" value="1"/>
</dbReference>
<dbReference type="InterPro" id="IPR013078">
    <property type="entry name" value="His_Pase_superF_clade-1"/>
</dbReference>
<dbReference type="RefSeq" id="WP_202855408.1">
    <property type="nucleotide sequence ID" value="NZ_JAEUGD010000019.1"/>
</dbReference>
<keyword evidence="1" id="KW-0378">Hydrolase</keyword>
<dbReference type="InterPro" id="IPR051021">
    <property type="entry name" value="Mito_Ser/Thr_phosphatase"/>
</dbReference>
<dbReference type="Pfam" id="PF00300">
    <property type="entry name" value="His_Phos_1"/>
    <property type="match status" value="1"/>
</dbReference>
<gene>
    <name evidence="2" type="ORF">JMN32_06045</name>
</gene>
<dbReference type="GO" id="GO:0016787">
    <property type="term" value="F:hydrolase activity"/>
    <property type="evidence" value="ECO:0007669"/>
    <property type="project" value="UniProtKB-KW"/>
</dbReference>
<dbReference type="InterPro" id="IPR029033">
    <property type="entry name" value="His_PPase_superfam"/>
</dbReference>
<dbReference type="CDD" id="cd07067">
    <property type="entry name" value="HP_PGM_like"/>
    <property type="match status" value="1"/>
</dbReference>